<reference evidence="13" key="1">
    <citation type="submission" date="2022-04" db="EMBL/GenBank/DDBJ databases">
        <title>Carnegiea gigantea Genome sequencing and assembly v2.</title>
        <authorList>
            <person name="Copetti D."/>
            <person name="Sanderson M.J."/>
            <person name="Burquez A."/>
            <person name="Wojciechowski M.F."/>
        </authorList>
    </citation>
    <scope>NUCLEOTIDE SEQUENCE</scope>
    <source>
        <strain evidence="13">SGP5-SGP5p</strain>
        <tissue evidence="13">Aerial part</tissue>
    </source>
</reference>
<dbReference type="GO" id="GO:0005685">
    <property type="term" value="C:U1 snRNP"/>
    <property type="evidence" value="ECO:0007669"/>
    <property type="project" value="TreeGrafter"/>
</dbReference>
<evidence type="ECO:0000259" key="12">
    <source>
        <dbReference type="PROSITE" id="PS51676"/>
    </source>
</evidence>
<dbReference type="SMART" id="SM00456">
    <property type="entry name" value="WW"/>
    <property type="match status" value="2"/>
</dbReference>
<dbReference type="FunFam" id="1.10.10.440:FF:000013">
    <property type="entry name" value="pre-mRNA-processing protein 40A isoform X1"/>
    <property type="match status" value="1"/>
</dbReference>
<keyword evidence="4" id="KW-0508">mRNA splicing</keyword>
<proteinExistence type="inferred from homology"/>
<feature type="coiled-coil region" evidence="9">
    <location>
        <begin position="783"/>
        <end position="810"/>
    </location>
</feature>
<comment type="function">
    <text evidence="6">Binds the phosphorylated C-terminal domain (CTD) of the largest subunit of RNA polymerase II and functions as a scaffold for RNA processing machineries. May be involved in pre-mRNA splicing.</text>
</comment>
<accession>A0A9Q1KPW3</accession>
<feature type="region of interest" description="Disordered" evidence="10">
    <location>
        <begin position="925"/>
        <end position="1082"/>
    </location>
</feature>
<dbReference type="PROSITE" id="PS01159">
    <property type="entry name" value="WW_DOMAIN_1"/>
    <property type="match status" value="1"/>
</dbReference>
<feature type="domain" description="WW" evidence="11">
    <location>
        <begin position="224"/>
        <end position="256"/>
    </location>
</feature>
<feature type="compositionally biased region" description="Basic and acidic residues" evidence="10">
    <location>
        <begin position="925"/>
        <end position="970"/>
    </location>
</feature>
<dbReference type="GO" id="GO:0070063">
    <property type="term" value="F:RNA polymerase binding"/>
    <property type="evidence" value="ECO:0007669"/>
    <property type="project" value="UniProtKB-ARBA"/>
</dbReference>
<evidence type="ECO:0000256" key="4">
    <source>
        <dbReference type="ARBA" id="ARBA00023187"/>
    </source>
</evidence>
<dbReference type="PROSITE" id="PS51676">
    <property type="entry name" value="FF"/>
    <property type="match status" value="5"/>
</dbReference>
<evidence type="ECO:0008006" key="15">
    <source>
        <dbReference type="Google" id="ProtNLM"/>
    </source>
</evidence>
<feature type="compositionally biased region" description="Basic and acidic residues" evidence="10">
    <location>
        <begin position="1011"/>
        <end position="1021"/>
    </location>
</feature>
<dbReference type="AlphaFoldDB" id="A0A9Q1KPW3"/>
<feature type="domain" description="FF" evidence="12">
    <location>
        <begin position="490"/>
        <end position="563"/>
    </location>
</feature>
<dbReference type="PANTHER" id="PTHR11864">
    <property type="entry name" value="PRE-MRNA-PROCESSING PROTEIN PRP40"/>
    <property type="match status" value="1"/>
</dbReference>
<keyword evidence="3" id="KW-0677">Repeat</keyword>
<evidence type="ECO:0000259" key="11">
    <source>
        <dbReference type="PROSITE" id="PS50020"/>
    </source>
</evidence>
<dbReference type="EMBL" id="JAKOGI010000038">
    <property type="protein sequence ID" value="KAJ8447514.1"/>
    <property type="molecule type" value="Genomic_DNA"/>
</dbReference>
<dbReference type="Gene3D" id="2.20.70.10">
    <property type="match status" value="2"/>
</dbReference>
<dbReference type="GO" id="GO:0071004">
    <property type="term" value="C:U2-type prespliceosome"/>
    <property type="evidence" value="ECO:0007669"/>
    <property type="project" value="TreeGrafter"/>
</dbReference>
<dbReference type="InterPro" id="IPR002713">
    <property type="entry name" value="FF_domain"/>
</dbReference>
<dbReference type="SUPFAM" id="SSF81698">
    <property type="entry name" value="FF domain"/>
    <property type="match status" value="5"/>
</dbReference>
<dbReference type="Pfam" id="PF25432">
    <property type="entry name" value="FF_PRPF40A"/>
    <property type="match status" value="1"/>
</dbReference>
<dbReference type="Proteomes" id="UP001153076">
    <property type="component" value="Unassembled WGS sequence"/>
</dbReference>
<organism evidence="13 14">
    <name type="scientific">Carnegiea gigantea</name>
    <dbReference type="NCBI Taxonomy" id="171969"/>
    <lineage>
        <taxon>Eukaryota</taxon>
        <taxon>Viridiplantae</taxon>
        <taxon>Streptophyta</taxon>
        <taxon>Embryophyta</taxon>
        <taxon>Tracheophyta</taxon>
        <taxon>Spermatophyta</taxon>
        <taxon>Magnoliopsida</taxon>
        <taxon>eudicotyledons</taxon>
        <taxon>Gunneridae</taxon>
        <taxon>Pentapetalae</taxon>
        <taxon>Caryophyllales</taxon>
        <taxon>Cactineae</taxon>
        <taxon>Cactaceae</taxon>
        <taxon>Cactoideae</taxon>
        <taxon>Echinocereeae</taxon>
        <taxon>Carnegiea</taxon>
    </lineage>
</organism>
<evidence type="ECO:0000256" key="5">
    <source>
        <dbReference type="ARBA" id="ARBA00023242"/>
    </source>
</evidence>
<keyword evidence="14" id="KW-1185">Reference proteome</keyword>
<dbReference type="InterPro" id="IPR001202">
    <property type="entry name" value="WW_dom"/>
</dbReference>
<feature type="compositionally biased region" description="Polar residues" evidence="10">
    <location>
        <begin position="366"/>
        <end position="382"/>
    </location>
</feature>
<dbReference type="OrthoDB" id="187617at2759"/>
<protein>
    <recommendedName>
        <fullName evidence="15">Pre-mRNA-processing protein 40A</fullName>
    </recommendedName>
</protein>
<dbReference type="FunFam" id="1.10.10.440:FF:000026">
    <property type="entry name" value="Pre-mRNA-processing protein 40A"/>
    <property type="match status" value="1"/>
</dbReference>
<dbReference type="SMART" id="SM00441">
    <property type="entry name" value="FF"/>
    <property type="match status" value="5"/>
</dbReference>
<sequence length="1096" mass="124887">MSTILRISLNISDIKKKPEVVSGLLLTTKMANNPQFAGGPGPGVEMGCDSVPEAWKLMEKEVVQKLEPFHPPMVGTVPPPQNIPPPMPTQYGAAAYKYISLQFRPVAPVHLSQQFAPSVPQQYQPLGPGIAATNPGMPAPQTQQMQFAQPMQQAPTRPAPPGHLPSMSQSVALPNVQLNRTMSAGMPQPVQNLQNSSSFVPASGAPGGPLASAYAAVDSQSQHVEHSSDWIEHNKNGRRYYYNKKTRQSTWEKPLELMTPLERADATTDWKEYTSPDGRKYYYNKVTKQSKWIIPEELKQAREQAERASCVTEVAGSANTSVAAALSDVKIPSNADAKSSTPVVHSSPVSVTPVGVVATTPARPSPGSNDSNASQANESADSARSIMGQGAEEANKSADTAGKTNVTASDEKAIEHETVTYANKQEAKDAFKALLESVHVESDWTWEQTMRLIINDKRYAALRSLGERKQAFNEYLNQKKKQEAEERRARNKKAREDFRKMLEECSELTSTTRWGFEPFLFPSCAWSFFGNRKAVKIFSDDERFKAIERTRDREDMFEEYLAELEKKELEKAEDDRQRNIIDYRKFLESCDFIKANSQWRKVKDRLEADERCSRLETIDRLKIFQEYVGDLEKEEEEQRRIQKNPEIQFILSLAISSAHMNAISFPSPAQNTVILCGDTLDTKNLGIHFLKEAKQLISLQYHSLLQLKNNVITAVSFPSPTQNNEEVRKSERRNRDEFRKLLDGHVADGTLTAKTKWFDYHAKVKDLPAYVAISSNTSGSTPKELFEDVVEELKKQYQEDRTRIKDAVKSEKVALSSSWTLEEFKAAIANEISSTEVSEHNLKIVFDELLERAREKEEKEAKRRKRLGDEFFNMLCSLKVDVTGDSKWEDCLPLFEAREEFRSIGDEAFAKQIFEEYLTQLREKEKERDRKRKEEKAKKEKDKERDKRSKDRREKDRRHDRSRGKERSEKDEGDDEPDFNEISASSENRKSVKDKDRKHRKRHHDEEDDASLDKSGKDHSRSSHRHSSERKKSRQMEQHGDLSESDDESRHKKHKREHRNGSRRRSENEELEDGELGGKLVSKAIGACNQEGDHYF</sequence>
<feature type="domain" description="FF" evidence="12">
    <location>
        <begin position="729"/>
        <end position="792"/>
    </location>
</feature>
<dbReference type="CDD" id="cd00201">
    <property type="entry name" value="WW"/>
    <property type="match status" value="2"/>
</dbReference>
<feature type="coiled-coil region" evidence="9">
    <location>
        <begin position="547"/>
        <end position="577"/>
    </location>
</feature>
<evidence type="ECO:0000256" key="3">
    <source>
        <dbReference type="ARBA" id="ARBA00022737"/>
    </source>
</evidence>
<evidence type="ECO:0000256" key="7">
    <source>
        <dbReference type="ARBA" id="ARBA00061317"/>
    </source>
</evidence>
<evidence type="ECO:0000313" key="13">
    <source>
        <dbReference type="EMBL" id="KAJ8447514.1"/>
    </source>
</evidence>
<dbReference type="Gene3D" id="1.10.10.440">
    <property type="entry name" value="FF domain"/>
    <property type="match status" value="5"/>
</dbReference>
<evidence type="ECO:0000256" key="2">
    <source>
        <dbReference type="ARBA" id="ARBA00022664"/>
    </source>
</evidence>
<comment type="caution">
    <text evidence="13">The sequence shown here is derived from an EMBL/GenBank/DDBJ whole genome shotgun (WGS) entry which is preliminary data.</text>
</comment>
<dbReference type="InterPro" id="IPR039726">
    <property type="entry name" value="Prp40-like"/>
</dbReference>
<comment type="similarity">
    <text evidence="7">Belongs to the PRPF40 family.</text>
</comment>
<evidence type="ECO:0000256" key="1">
    <source>
        <dbReference type="ARBA" id="ARBA00004123"/>
    </source>
</evidence>
<gene>
    <name evidence="13" type="ORF">Cgig2_019508</name>
</gene>
<feature type="region of interest" description="Disordered" evidence="10">
    <location>
        <begin position="355"/>
        <end position="405"/>
    </location>
</feature>
<dbReference type="Pfam" id="PF01846">
    <property type="entry name" value="FF"/>
    <property type="match status" value="5"/>
</dbReference>
<evidence type="ECO:0000256" key="9">
    <source>
        <dbReference type="SAM" id="Coils"/>
    </source>
</evidence>
<feature type="domain" description="FF" evidence="12">
    <location>
        <begin position="424"/>
        <end position="478"/>
    </location>
</feature>
<evidence type="ECO:0000256" key="8">
    <source>
        <dbReference type="ARBA" id="ARBA00064817"/>
    </source>
</evidence>
<feature type="coiled-coil region" evidence="9">
    <location>
        <begin position="472"/>
        <end position="511"/>
    </location>
</feature>
<evidence type="ECO:0000313" key="14">
    <source>
        <dbReference type="Proteomes" id="UP001153076"/>
    </source>
</evidence>
<dbReference type="SUPFAM" id="SSF51045">
    <property type="entry name" value="WW domain"/>
    <property type="match status" value="2"/>
</dbReference>
<keyword evidence="2" id="KW-0507">mRNA processing</keyword>
<evidence type="ECO:0000256" key="6">
    <source>
        <dbReference type="ARBA" id="ARBA00056384"/>
    </source>
</evidence>
<dbReference type="Pfam" id="PF00397">
    <property type="entry name" value="WW"/>
    <property type="match status" value="2"/>
</dbReference>
<feature type="domain" description="FF" evidence="12">
    <location>
        <begin position="864"/>
        <end position="920"/>
    </location>
</feature>
<comment type="subcellular location">
    <subcellularLocation>
        <location evidence="1">Nucleus</location>
    </subcellularLocation>
</comment>
<dbReference type="PANTHER" id="PTHR11864:SF0">
    <property type="entry name" value="PRP40 PRE-MRNA PROCESSING FACTOR 40 HOMOLOG A (YEAST)"/>
    <property type="match status" value="1"/>
</dbReference>
<dbReference type="InterPro" id="IPR036020">
    <property type="entry name" value="WW_dom_sf"/>
</dbReference>
<feature type="domain" description="WW" evidence="11">
    <location>
        <begin position="264"/>
        <end position="297"/>
    </location>
</feature>
<keyword evidence="9" id="KW-0175">Coiled coil</keyword>
<feature type="compositionally biased region" description="Basic residues" evidence="10">
    <location>
        <begin position="1022"/>
        <end position="1033"/>
    </location>
</feature>
<dbReference type="PROSITE" id="PS50020">
    <property type="entry name" value="WW_DOMAIN_2"/>
    <property type="match status" value="2"/>
</dbReference>
<dbReference type="GO" id="GO:0003723">
    <property type="term" value="F:RNA binding"/>
    <property type="evidence" value="ECO:0007669"/>
    <property type="project" value="TreeGrafter"/>
</dbReference>
<name>A0A9Q1KPW3_9CARY</name>
<comment type="subunit">
    <text evidence="8">Interacts (via the WW domains) with the phosphorylated C-terminal domain of NRPB1 (via CTD domain).</text>
</comment>
<feature type="domain" description="FF" evidence="12">
    <location>
        <begin position="576"/>
        <end position="630"/>
    </location>
</feature>
<keyword evidence="5" id="KW-0539">Nucleus</keyword>
<dbReference type="InterPro" id="IPR036517">
    <property type="entry name" value="FF_domain_sf"/>
</dbReference>
<evidence type="ECO:0000256" key="10">
    <source>
        <dbReference type="SAM" id="MobiDB-lite"/>
    </source>
</evidence>
<feature type="compositionally biased region" description="Basic residues" evidence="10">
    <location>
        <begin position="1051"/>
        <end position="1063"/>
    </location>
</feature>
<dbReference type="GO" id="GO:0045292">
    <property type="term" value="P:mRNA cis splicing, via spliceosome"/>
    <property type="evidence" value="ECO:0007669"/>
    <property type="project" value="InterPro"/>
</dbReference>